<evidence type="ECO:0000259" key="1">
    <source>
        <dbReference type="Pfam" id="PF00534"/>
    </source>
</evidence>
<gene>
    <name evidence="3" type="ORF">KVP70_12995</name>
    <name evidence="4" type="ORF">L1274_000835</name>
</gene>
<dbReference type="AlphaFoldDB" id="A0AA41HC08"/>
<keyword evidence="3" id="KW-0808">Transferase</keyword>
<comment type="caution">
    <text evidence="3">The sequence shown here is derived from an EMBL/GenBank/DDBJ whole genome shotgun (WGS) entry which is preliminary data.</text>
</comment>
<dbReference type="PANTHER" id="PTHR36932:SF1">
    <property type="entry name" value="CAPSULAR POLYSACCHARIDE BIOSYNTHESIS PROTEIN"/>
    <property type="match status" value="1"/>
</dbReference>
<feature type="domain" description="Glycosyl transferase family 1" evidence="1">
    <location>
        <begin position="192"/>
        <end position="346"/>
    </location>
</feature>
<dbReference type="GO" id="GO:0047475">
    <property type="term" value="F:phenylacetate-CoA ligase activity"/>
    <property type="evidence" value="ECO:0007669"/>
    <property type="project" value="UniProtKB-EC"/>
</dbReference>
<reference evidence="3" key="1">
    <citation type="submission" date="2021-07" db="EMBL/GenBank/DDBJ databases">
        <title>Characterization of violacein-producing bacteria and related species.</title>
        <authorList>
            <person name="Wilson H.S."/>
            <person name="De Leon M.E."/>
        </authorList>
    </citation>
    <scope>NUCLEOTIDE SEQUENCE</scope>
    <source>
        <strain evidence="3">HSC-15S17</strain>
    </source>
</reference>
<name>A0AA41HC08_9BURK</name>
<keyword evidence="4" id="KW-0436">Ligase</keyword>
<dbReference type="InterPro" id="IPR001296">
    <property type="entry name" value="Glyco_trans_1"/>
</dbReference>
<evidence type="ECO:0000313" key="4">
    <source>
        <dbReference type="EMBL" id="MCP2007147.1"/>
    </source>
</evidence>
<dbReference type="EMBL" id="JAHTGR010000006">
    <property type="protein sequence ID" value="MBV6321859.1"/>
    <property type="molecule type" value="Genomic_DNA"/>
</dbReference>
<reference evidence="4" key="2">
    <citation type="submission" date="2022-03" db="EMBL/GenBank/DDBJ databases">
        <title>Genome Encyclopedia of Bacteria and Archaea VI: Functional Genomics of Type Strains.</title>
        <authorList>
            <person name="Whitman W."/>
        </authorList>
    </citation>
    <scope>NUCLEOTIDE SEQUENCE</scope>
    <source>
        <strain evidence="4">HSC-15S17</strain>
    </source>
</reference>
<proteinExistence type="predicted"/>
<keyword evidence="3" id="KW-0328">Glycosyltransferase</keyword>
<feature type="domain" description="Glycosyltransferase subfamily 4-like N-terminal" evidence="2">
    <location>
        <begin position="32"/>
        <end position="182"/>
    </location>
</feature>
<dbReference type="InterPro" id="IPR028098">
    <property type="entry name" value="Glyco_trans_4-like_N"/>
</dbReference>
<keyword evidence="6" id="KW-1185">Reference proteome</keyword>
<dbReference type="Proteomes" id="UP001162889">
    <property type="component" value="Unassembled WGS sequence"/>
</dbReference>
<dbReference type="RefSeq" id="WP_217942652.1">
    <property type="nucleotide sequence ID" value="NZ_JAHTGR010000006.1"/>
</dbReference>
<dbReference type="EC" id="2.4.-.-" evidence="3"/>
<dbReference type="GO" id="GO:0016757">
    <property type="term" value="F:glycosyltransferase activity"/>
    <property type="evidence" value="ECO:0007669"/>
    <property type="project" value="UniProtKB-KW"/>
</dbReference>
<evidence type="ECO:0000313" key="6">
    <source>
        <dbReference type="Proteomes" id="UP001162889"/>
    </source>
</evidence>
<dbReference type="InterPro" id="IPR053158">
    <property type="entry name" value="CapK_Type1_Caps_Biosynth"/>
</dbReference>
<sequence length="823" mass="90652">MNGPQPLPADSRATPLTGVRIALVGPLPPPAGGIANQTEQLARLLREAGAEVELVQVNAAPRPAWLGAVRGLRAALRLAPYLCRLWRAAGRAQLVHVMANSGWSWHLHAAPAIWIARWRGKGVLVNYRGGEAMTFLKRRAAVVRYSMARAHALIVPSAFLAEVFSLHGMSAQIVPNIVDLARFYPAGPAAAPATILVARHLEPLYDQATALRAFAIVRRSLPEARLTICGDGPELQRLQQLAHTLALGAALRFTGKLDNAAMAALYRQSSLALNPSLADNMPISILEAWASGVPVVSTAVGGVPYLVRDGVNGLLVPPQDAQSMAEAMLAILLAPQLARTLAEAGKLEARRYAWQQVAPLLLAQYRRVLRRPPAGGYTALVSRLLFPLHEMLKQHRSVALRRQMEHSQWWPPERLEALRVQRLRALLLHTSEHVPYFRQLYASHDFDVTRVQDLRDLRSLPIIHKADINHHRDEFVADNAGPLQRFNTGGSSGEPLIFYQGKDRVSHDVAAKWRATRWWGVDIGDREALMWGSPIELKAQDRWRMRRDRLLRSLLLPAFDLSAARLDDYLRRLQRQRPAMLFGYPSAMCLLVKHAQARRIALDGLGVKVVFVTAERLYDEQRALLEQAFAAPVANGYGGRDAGFLAHECPEGGMHITAEDVILEIVDAQGAPVAPGDSGAIVVTHLASRDFPFIRYATGDVGALDTCPCPCGRGLPLLKRVEGRVTDFVVARDGTVMHGLALIYVLRDLPQIRAFKIIQENLDITRVLLVSVSGLPALIRIDIIRQFRARLGASVEILIEEVAEIPAEASGKHRYVISKVVAN</sequence>
<evidence type="ECO:0000313" key="3">
    <source>
        <dbReference type="EMBL" id="MBV6321859.1"/>
    </source>
</evidence>
<dbReference type="CDD" id="cd03801">
    <property type="entry name" value="GT4_PimA-like"/>
    <property type="match status" value="1"/>
</dbReference>
<dbReference type="EC" id="6.2.1.30" evidence="4"/>
<accession>A0AA41HC08</accession>
<protein>
    <submittedName>
        <fullName evidence="3">Glycosyltransferase</fullName>
        <ecNumber evidence="3">2.4.-.-</ecNumber>
    </submittedName>
    <submittedName>
        <fullName evidence="4">Phenylacetate-CoA ligase</fullName>
        <ecNumber evidence="4">6.2.1.30</ecNumber>
    </submittedName>
</protein>
<dbReference type="EMBL" id="JALJZU010000001">
    <property type="protein sequence ID" value="MCP2007147.1"/>
    <property type="molecule type" value="Genomic_DNA"/>
</dbReference>
<dbReference type="Pfam" id="PF13439">
    <property type="entry name" value="Glyco_transf_4"/>
    <property type="match status" value="1"/>
</dbReference>
<evidence type="ECO:0000259" key="2">
    <source>
        <dbReference type="Pfam" id="PF13439"/>
    </source>
</evidence>
<organism evidence="3 5">
    <name type="scientific">Duganella violaceipulchra</name>
    <dbReference type="NCBI Taxonomy" id="2849652"/>
    <lineage>
        <taxon>Bacteria</taxon>
        <taxon>Pseudomonadati</taxon>
        <taxon>Pseudomonadota</taxon>
        <taxon>Betaproteobacteria</taxon>
        <taxon>Burkholderiales</taxon>
        <taxon>Oxalobacteraceae</taxon>
        <taxon>Telluria group</taxon>
        <taxon>Duganella</taxon>
    </lineage>
</organism>
<evidence type="ECO:0000313" key="5">
    <source>
        <dbReference type="Proteomes" id="UP001155901"/>
    </source>
</evidence>
<dbReference type="PANTHER" id="PTHR36932">
    <property type="entry name" value="CAPSULAR POLYSACCHARIDE BIOSYNTHESIS PROTEIN"/>
    <property type="match status" value="1"/>
</dbReference>
<dbReference type="Pfam" id="PF00534">
    <property type="entry name" value="Glycos_transf_1"/>
    <property type="match status" value="1"/>
</dbReference>
<dbReference type="Proteomes" id="UP001155901">
    <property type="component" value="Unassembled WGS sequence"/>
</dbReference>